<dbReference type="SUPFAM" id="SSF56112">
    <property type="entry name" value="Protein kinase-like (PK-like)"/>
    <property type="match status" value="1"/>
</dbReference>
<dbReference type="InterPro" id="IPR000719">
    <property type="entry name" value="Prot_kinase_dom"/>
</dbReference>
<evidence type="ECO:0000256" key="6">
    <source>
        <dbReference type="RuleBase" id="RU000304"/>
    </source>
</evidence>
<comment type="caution">
    <text evidence="8">The sequence shown here is derived from an EMBL/GenBank/DDBJ whole genome shotgun (WGS) entry which is preliminary data.</text>
</comment>
<evidence type="ECO:0000256" key="5">
    <source>
        <dbReference type="PROSITE-ProRule" id="PRU10141"/>
    </source>
</evidence>
<keyword evidence="4 5" id="KW-0067">ATP-binding</keyword>
<dbReference type="Proteomes" id="UP001386955">
    <property type="component" value="Unassembled WGS sequence"/>
</dbReference>
<protein>
    <recommendedName>
        <fullName evidence="7">Protein kinase domain-containing protein</fullName>
    </recommendedName>
</protein>
<keyword evidence="1" id="KW-0808">Transferase</keyword>
<dbReference type="PANTHER" id="PTHR46146:SF14">
    <property type="entry name" value="SERINE_THREONINE-KINASE CCR4-LIKE PROTEIN"/>
    <property type="match status" value="1"/>
</dbReference>
<dbReference type="PROSITE" id="PS00107">
    <property type="entry name" value="PROTEIN_KINASE_ATP"/>
    <property type="match status" value="1"/>
</dbReference>
<dbReference type="Pfam" id="PF00069">
    <property type="entry name" value="Pkinase"/>
    <property type="match status" value="1"/>
</dbReference>
<comment type="similarity">
    <text evidence="6">Belongs to the protein kinase superfamily.</text>
</comment>
<dbReference type="InterPro" id="IPR008271">
    <property type="entry name" value="Ser/Thr_kinase_AS"/>
</dbReference>
<dbReference type="EMBL" id="JAYMYS010000001">
    <property type="protein sequence ID" value="KAK7413003.1"/>
    <property type="molecule type" value="Genomic_DNA"/>
</dbReference>
<dbReference type="Gene3D" id="1.10.510.10">
    <property type="entry name" value="Transferase(Phosphotransferase) domain 1"/>
    <property type="match status" value="2"/>
</dbReference>
<evidence type="ECO:0000313" key="8">
    <source>
        <dbReference type="EMBL" id="KAK7413003.1"/>
    </source>
</evidence>
<organism evidence="8 9">
    <name type="scientific">Psophocarpus tetragonolobus</name>
    <name type="common">Winged bean</name>
    <name type="synonym">Dolichos tetragonolobus</name>
    <dbReference type="NCBI Taxonomy" id="3891"/>
    <lineage>
        <taxon>Eukaryota</taxon>
        <taxon>Viridiplantae</taxon>
        <taxon>Streptophyta</taxon>
        <taxon>Embryophyta</taxon>
        <taxon>Tracheophyta</taxon>
        <taxon>Spermatophyta</taxon>
        <taxon>Magnoliopsida</taxon>
        <taxon>eudicotyledons</taxon>
        <taxon>Gunneridae</taxon>
        <taxon>Pentapetalae</taxon>
        <taxon>rosids</taxon>
        <taxon>fabids</taxon>
        <taxon>Fabales</taxon>
        <taxon>Fabaceae</taxon>
        <taxon>Papilionoideae</taxon>
        <taxon>50 kb inversion clade</taxon>
        <taxon>NPAAA clade</taxon>
        <taxon>indigoferoid/millettioid clade</taxon>
        <taxon>Phaseoleae</taxon>
        <taxon>Psophocarpus</taxon>
    </lineage>
</organism>
<evidence type="ECO:0000256" key="4">
    <source>
        <dbReference type="ARBA" id="ARBA00022840"/>
    </source>
</evidence>
<dbReference type="AlphaFoldDB" id="A0AAN9T3F9"/>
<proteinExistence type="inferred from homology"/>
<dbReference type="GO" id="GO:0005524">
    <property type="term" value="F:ATP binding"/>
    <property type="evidence" value="ECO:0007669"/>
    <property type="project" value="UniProtKB-UniRule"/>
</dbReference>
<dbReference type="SMART" id="SM00220">
    <property type="entry name" value="S_TKc"/>
    <property type="match status" value="1"/>
</dbReference>
<dbReference type="GO" id="GO:0004674">
    <property type="term" value="F:protein serine/threonine kinase activity"/>
    <property type="evidence" value="ECO:0007669"/>
    <property type="project" value="UniProtKB-KW"/>
</dbReference>
<name>A0AAN9T3F9_PSOTE</name>
<dbReference type="PROSITE" id="PS50011">
    <property type="entry name" value="PROTEIN_KINASE_DOM"/>
    <property type="match status" value="1"/>
</dbReference>
<reference evidence="8 9" key="1">
    <citation type="submission" date="2024-01" db="EMBL/GenBank/DDBJ databases">
        <title>The genomes of 5 underutilized Papilionoideae crops provide insights into root nodulation and disease resistanc.</title>
        <authorList>
            <person name="Jiang F."/>
        </authorList>
    </citation>
    <scope>NUCLEOTIDE SEQUENCE [LARGE SCALE GENOMIC DNA]</scope>
    <source>
        <strain evidence="8">DUOXIRENSHENG_FW03</strain>
        <tissue evidence="8">Leaves</tissue>
    </source>
</reference>
<gene>
    <name evidence="8" type="ORF">VNO78_04814</name>
</gene>
<evidence type="ECO:0000256" key="3">
    <source>
        <dbReference type="ARBA" id="ARBA00022777"/>
    </source>
</evidence>
<keyword evidence="3" id="KW-0418">Kinase</keyword>
<dbReference type="InterPro" id="IPR011009">
    <property type="entry name" value="Kinase-like_dom_sf"/>
</dbReference>
<feature type="domain" description="Protein kinase" evidence="7">
    <location>
        <begin position="94"/>
        <end position="356"/>
    </location>
</feature>
<sequence>MGSDIESVDNDMIDITAFSLKIDSAIRSESGSNFGASRVQSFTSVVDNAIRSRTVSIYGTSPVSSFASAEDNATRAIPARFFSLAELEAATNNFSLDSKIGAGSFSIVYRGKIFDGREVAVKTSEMWLKREGKWALLSGLYHKNLIGLVGFCEENNQRLLVYEYMKNGSLYDRLHDKVGISTVLNSWRIRIKIALDASRGIEYLHNHEDSSIIHGDIKSSNILLDATWTARVSDFGWKFMRNRHIGQEYNIVLSAESDVYGFGVVLLELLTGKTPTFVCRENGGTLLSVKHLVDFAVTAIFYGSFMDVLDDRVGPPNVNEAEALKLVAHTAIPCVNLKLKDRPTMADIVARLEQALAICDSSPYDRISGGNIYDVSE</sequence>
<dbReference type="PROSITE" id="PS00108">
    <property type="entry name" value="PROTEIN_KINASE_ST"/>
    <property type="match status" value="1"/>
</dbReference>
<feature type="binding site" evidence="5">
    <location>
        <position position="122"/>
    </location>
    <ligand>
        <name>ATP</name>
        <dbReference type="ChEBI" id="CHEBI:30616"/>
    </ligand>
</feature>
<dbReference type="InterPro" id="IPR017441">
    <property type="entry name" value="Protein_kinase_ATP_BS"/>
</dbReference>
<keyword evidence="6" id="KW-0723">Serine/threonine-protein kinase</keyword>
<evidence type="ECO:0000313" key="9">
    <source>
        <dbReference type="Proteomes" id="UP001386955"/>
    </source>
</evidence>
<keyword evidence="9" id="KW-1185">Reference proteome</keyword>
<dbReference type="Gene3D" id="3.30.200.20">
    <property type="entry name" value="Phosphorylase Kinase, domain 1"/>
    <property type="match status" value="1"/>
</dbReference>
<keyword evidence="2 5" id="KW-0547">Nucleotide-binding</keyword>
<evidence type="ECO:0000256" key="1">
    <source>
        <dbReference type="ARBA" id="ARBA00022679"/>
    </source>
</evidence>
<evidence type="ECO:0000256" key="2">
    <source>
        <dbReference type="ARBA" id="ARBA00022741"/>
    </source>
</evidence>
<dbReference type="PANTHER" id="PTHR46146">
    <property type="entry name" value="SERINE/THREONINE-PROTEIN KINASE-LIKE PROTEIN CCR4"/>
    <property type="match status" value="1"/>
</dbReference>
<accession>A0AAN9T3F9</accession>
<evidence type="ECO:0000259" key="7">
    <source>
        <dbReference type="PROSITE" id="PS50011"/>
    </source>
</evidence>